<evidence type="ECO:0000259" key="2">
    <source>
        <dbReference type="SMART" id="SM00382"/>
    </source>
</evidence>
<reference evidence="3" key="1">
    <citation type="submission" date="2023-06" db="EMBL/GenBank/DDBJ databases">
        <title>Genome-scale phylogeny and comparative genomics of the fungal order Sordariales.</title>
        <authorList>
            <consortium name="Lawrence Berkeley National Laboratory"/>
            <person name="Hensen N."/>
            <person name="Bonometti L."/>
            <person name="Westerberg I."/>
            <person name="Brannstrom I.O."/>
            <person name="Guillou S."/>
            <person name="Cros-Aarteil S."/>
            <person name="Calhoun S."/>
            <person name="Haridas S."/>
            <person name="Kuo A."/>
            <person name="Mondo S."/>
            <person name="Pangilinan J."/>
            <person name="Riley R."/>
            <person name="Labutti K."/>
            <person name="Andreopoulos B."/>
            <person name="Lipzen A."/>
            <person name="Chen C."/>
            <person name="Yanf M."/>
            <person name="Daum C."/>
            <person name="Ng V."/>
            <person name="Clum A."/>
            <person name="Steindorff A."/>
            <person name="Ohm R."/>
            <person name="Martin F."/>
            <person name="Silar P."/>
            <person name="Natvig D."/>
            <person name="Lalanne C."/>
            <person name="Gautier V."/>
            <person name="Ament-Velasquez S.L."/>
            <person name="Kruys A."/>
            <person name="Hutchinson M.I."/>
            <person name="Powell A.J."/>
            <person name="Barry K."/>
            <person name="Miller A.N."/>
            <person name="Grigoriev I.V."/>
            <person name="Debuchy R."/>
            <person name="Gladieux P."/>
            <person name="Thoren M.H."/>
            <person name="Johannesson H."/>
        </authorList>
    </citation>
    <scope>NUCLEOTIDE SEQUENCE</scope>
    <source>
        <strain evidence="3">CBS 606.72</strain>
    </source>
</reference>
<sequence>MAKENSSTQPDKSWSANRLGDEESSADAGSKVLKATLQAAPQVPVIAKARKCNFKEFVNRFTLEDASYAVEYLEAGPELGKEIANEVLQRHRDKVEGYEDQRTDEYKSRRLDGGLMNEALIHAVRIQAQSVLKVLAEVGGYVWGKEPYTFMRPFAHLIHFHPKVKDRLESILATSLPGDEEAQQLQCYVSFVEEHLLPLVHQFDDAHDPKARRVQHEDLWYLFKPGELVYVPVNTFKKVWGDDTGSFGHKNRVCQSIWRIEVLQPHAGDFNNFIYGSADADTEAVACLHFVDYDGSAYKPVPYNVRIPGYNGSKDIRKLEVYPLRFAQDSGALLAEHRALGLRFTECIEQRRVTYKAWTLLTEPDGRYGVNGAGKRMHSPEFIEGDVIIDFQEAFNACPHWKSFFGLDSHSWESRIATNSDQFPIFLWSDTTRTKLLFSWPHVVVATDDIGFLEGAPFRQKHPYGVSGLEKPIDEDLAILPRRLFGYALRERKFVFLDVKEVKVGYQTLDMDPFQFLQIDPDNKRTIKCLVSDHFRTKKARKAGEIASQDPIPGKGRNLVFLLHGPPGVGKTATVEAVAQAYRKPLFSITSGDLGAVPAEVESSLNDIFHLANVWDCILLLDEADVFLEEREKKDLSRNAVVSVFLRVMEYYSGILFLTTNRPGQLDEAVKSRVHSTLLYKTLDFQQTREIFRLNIERLELIERQRQANPEPPRVRLHSDKSGILAFAEKHWHKHENNELGQWNGRQIRNAFILAAALARSEGDYDGFDGVNNEEDGPTTAVVTERHFDFVARSVTAFDVYMAKARRGLDSERAHSRMDRPDHFVVDEGNYPPVLCMGGIYTDIFILFQEKSTRASRRTAATSSTQLSSSYYPSTPQVAPVISAPAPQPQPQPQVMNTGYAYPQMGYNPGPSIISWPVHPGVQTSMMPSMPAQPPQSMHGMGGQPPPQQSTGGVQTTSEGMNGLETRQG</sequence>
<dbReference type="InterPro" id="IPR003593">
    <property type="entry name" value="AAA+_ATPase"/>
</dbReference>
<comment type="caution">
    <text evidence="3">The sequence shown here is derived from an EMBL/GenBank/DDBJ whole genome shotgun (WGS) entry which is preliminary data.</text>
</comment>
<feature type="domain" description="AAA+ ATPase" evidence="2">
    <location>
        <begin position="557"/>
        <end position="684"/>
    </location>
</feature>
<dbReference type="InterPro" id="IPR027417">
    <property type="entry name" value="P-loop_NTPase"/>
</dbReference>
<dbReference type="EMBL" id="JAULSU010000002">
    <property type="protein sequence ID" value="KAK0627847.1"/>
    <property type="molecule type" value="Genomic_DNA"/>
</dbReference>
<dbReference type="GO" id="GO:0005524">
    <property type="term" value="F:ATP binding"/>
    <property type="evidence" value="ECO:0007669"/>
    <property type="project" value="InterPro"/>
</dbReference>
<dbReference type="CDD" id="cd19481">
    <property type="entry name" value="RecA-like_protease"/>
    <property type="match status" value="1"/>
</dbReference>
<name>A0AA40C7A7_9PEZI</name>
<dbReference type="Pfam" id="PF22942">
    <property type="entry name" value="DUF7025"/>
    <property type="match status" value="1"/>
</dbReference>
<dbReference type="InterPro" id="IPR056599">
    <property type="entry name" value="AAA_lid_fung"/>
</dbReference>
<evidence type="ECO:0000313" key="3">
    <source>
        <dbReference type="EMBL" id="KAK0627847.1"/>
    </source>
</evidence>
<dbReference type="AlphaFoldDB" id="A0AA40C7A7"/>
<evidence type="ECO:0000256" key="1">
    <source>
        <dbReference type="SAM" id="MobiDB-lite"/>
    </source>
</evidence>
<dbReference type="InterPro" id="IPR003959">
    <property type="entry name" value="ATPase_AAA_core"/>
</dbReference>
<feature type="compositionally biased region" description="Polar residues" evidence="1">
    <location>
        <begin position="1"/>
        <end position="16"/>
    </location>
</feature>
<evidence type="ECO:0000313" key="4">
    <source>
        <dbReference type="Proteomes" id="UP001175000"/>
    </source>
</evidence>
<dbReference type="InterPro" id="IPR054289">
    <property type="entry name" value="DUF7025"/>
</dbReference>
<feature type="compositionally biased region" description="Low complexity" evidence="1">
    <location>
        <begin position="926"/>
        <end position="939"/>
    </location>
</feature>
<dbReference type="SUPFAM" id="SSF52540">
    <property type="entry name" value="P-loop containing nucleoside triphosphate hydrolases"/>
    <property type="match status" value="1"/>
</dbReference>
<proteinExistence type="predicted"/>
<gene>
    <name evidence="3" type="ORF">B0T14DRAFT_423264</name>
</gene>
<dbReference type="Proteomes" id="UP001175000">
    <property type="component" value="Unassembled WGS sequence"/>
</dbReference>
<keyword evidence="4" id="KW-1185">Reference proteome</keyword>
<feature type="region of interest" description="Disordered" evidence="1">
    <location>
        <begin position="926"/>
        <end position="969"/>
    </location>
</feature>
<organism evidence="3 4">
    <name type="scientific">Immersiella caudata</name>
    <dbReference type="NCBI Taxonomy" id="314043"/>
    <lineage>
        <taxon>Eukaryota</taxon>
        <taxon>Fungi</taxon>
        <taxon>Dikarya</taxon>
        <taxon>Ascomycota</taxon>
        <taxon>Pezizomycotina</taxon>
        <taxon>Sordariomycetes</taxon>
        <taxon>Sordariomycetidae</taxon>
        <taxon>Sordariales</taxon>
        <taxon>Lasiosphaeriaceae</taxon>
        <taxon>Immersiella</taxon>
    </lineage>
</organism>
<accession>A0AA40C7A7</accession>
<feature type="compositionally biased region" description="Low complexity" evidence="1">
    <location>
        <begin position="949"/>
        <end position="958"/>
    </location>
</feature>
<dbReference type="Gene3D" id="3.40.50.300">
    <property type="entry name" value="P-loop containing nucleotide triphosphate hydrolases"/>
    <property type="match status" value="1"/>
</dbReference>
<dbReference type="GO" id="GO:0016887">
    <property type="term" value="F:ATP hydrolysis activity"/>
    <property type="evidence" value="ECO:0007669"/>
    <property type="project" value="InterPro"/>
</dbReference>
<dbReference type="SMART" id="SM00382">
    <property type="entry name" value="AAA"/>
    <property type="match status" value="1"/>
</dbReference>
<protein>
    <recommendedName>
        <fullName evidence="2">AAA+ ATPase domain-containing protein</fullName>
    </recommendedName>
</protein>
<dbReference type="PANTHER" id="PTHR46411:SF3">
    <property type="entry name" value="AAA+ ATPASE DOMAIN-CONTAINING PROTEIN"/>
    <property type="match status" value="1"/>
</dbReference>
<dbReference type="Pfam" id="PF00004">
    <property type="entry name" value="AAA"/>
    <property type="match status" value="1"/>
</dbReference>
<feature type="region of interest" description="Disordered" evidence="1">
    <location>
        <begin position="1"/>
        <end position="28"/>
    </location>
</feature>
<dbReference type="PANTHER" id="PTHR46411">
    <property type="entry name" value="FAMILY ATPASE, PUTATIVE-RELATED"/>
    <property type="match status" value="1"/>
</dbReference>
<dbReference type="Pfam" id="PF23232">
    <property type="entry name" value="AAA_lid_13"/>
    <property type="match status" value="1"/>
</dbReference>